<evidence type="ECO:0000256" key="1">
    <source>
        <dbReference type="ARBA" id="ARBA00004141"/>
    </source>
</evidence>
<dbReference type="eggNOG" id="ENOG502S0PS">
    <property type="taxonomic scope" value="Eukaryota"/>
</dbReference>
<dbReference type="AlphaFoldDB" id="G3P3M3"/>
<keyword evidence="8" id="KW-1185">Reference proteome</keyword>
<name>G3P3M3_GASAC</name>
<accession>G3P3M3</accession>
<evidence type="ECO:0000256" key="2">
    <source>
        <dbReference type="ARBA" id="ARBA00011030"/>
    </source>
</evidence>
<dbReference type="Pfam" id="PF12304">
    <property type="entry name" value="BCLP"/>
    <property type="match status" value="1"/>
</dbReference>
<dbReference type="RefSeq" id="XP_040043783.1">
    <property type="nucleotide sequence ID" value="XM_040187849.1"/>
</dbReference>
<dbReference type="GeneID" id="120825967"/>
<evidence type="ECO:0000256" key="4">
    <source>
        <dbReference type="ARBA" id="ARBA00022989"/>
    </source>
</evidence>
<dbReference type="InParanoid" id="G3P3M3"/>
<evidence type="ECO:0000256" key="5">
    <source>
        <dbReference type="ARBA" id="ARBA00023136"/>
    </source>
</evidence>
<dbReference type="KEGG" id="gat:120825967"/>
<evidence type="ECO:0000313" key="7">
    <source>
        <dbReference type="Ensembl" id="ENSGACP00000012196.2"/>
    </source>
</evidence>
<dbReference type="OMA" id="IANDCPF"/>
<dbReference type="STRING" id="69293.ENSGACP00000012196"/>
<proteinExistence type="inferred from homology"/>
<feature type="transmembrane region" description="Helical" evidence="6">
    <location>
        <begin position="63"/>
        <end position="87"/>
    </location>
</feature>
<reference evidence="7" key="2">
    <citation type="submission" date="2025-08" db="UniProtKB">
        <authorList>
            <consortium name="Ensembl"/>
        </authorList>
    </citation>
    <scope>IDENTIFICATION</scope>
</reference>
<dbReference type="PANTHER" id="PTHR31258">
    <property type="entry name" value="KERATINOCYTE-ASSOCIATED PROTEIN 3"/>
    <property type="match status" value="1"/>
</dbReference>
<dbReference type="Ensembl" id="ENSGACT00000012220.2">
    <property type="protein sequence ID" value="ENSGACP00000012196.2"/>
    <property type="gene ID" value="ENSGACG00000009242.2"/>
</dbReference>
<sequence length="224" mass="23619">MVLTEMTRAGLCCASLEVPQTLMKMGLCVLLLGHVNFLLGALMHGVVLRHVGINKQAGATGHAIANVVALASGLVGIVGGILAIVLSKNKKSRGLTWSLLSVSLAAALTAAASAVGLSVSAVSAAIRDGRNLLTHCRFPDAVGYFGITDECPFDPTRIYRTALILWVPLILTCVTQMVFSARCFAVCLSFLGLTCCRNRKTTRDLRQAINVVRPMGGSCSISPH</sequence>
<keyword evidence="5 6" id="KW-0472">Membrane</keyword>
<dbReference type="Proteomes" id="UP000007635">
    <property type="component" value="Chromosome X"/>
</dbReference>
<keyword evidence="3 6" id="KW-0812">Transmembrane</keyword>
<comment type="subcellular location">
    <subcellularLocation>
        <location evidence="1">Membrane</location>
        <topology evidence="1">Multi-pass membrane protein</topology>
    </subcellularLocation>
</comment>
<evidence type="ECO:0000313" key="8">
    <source>
        <dbReference type="Proteomes" id="UP000007635"/>
    </source>
</evidence>
<feature type="transmembrane region" description="Helical" evidence="6">
    <location>
        <begin position="21"/>
        <end position="43"/>
    </location>
</feature>
<reference evidence="7" key="3">
    <citation type="submission" date="2025-09" db="UniProtKB">
        <authorList>
            <consortium name="Ensembl"/>
        </authorList>
    </citation>
    <scope>IDENTIFICATION</scope>
</reference>
<dbReference type="InterPro" id="IPR020977">
    <property type="entry name" value="Beta-casein-like"/>
</dbReference>
<dbReference type="GeneTree" id="ENSGT00390000004700"/>
<evidence type="ECO:0000256" key="3">
    <source>
        <dbReference type="ARBA" id="ARBA00022692"/>
    </source>
</evidence>
<dbReference type="Bgee" id="ENSGACG00000009242">
    <property type="expression patterns" value="Expressed in liver and 1 other cell type or tissue"/>
</dbReference>
<feature type="transmembrane region" description="Helical" evidence="6">
    <location>
        <begin position="99"/>
        <end position="126"/>
    </location>
</feature>
<comment type="similarity">
    <text evidence="2">Belongs to the TMEM54 family.</text>
</comment>
<organism evidence="7 8">
    <name type="scientific">Gasterosteus aculeatus aculeatus</name>
    <name type="common">three-spined stickleback</name>
    <dbReference type="NCBI Taxonomy" id="481459"/>
    <lineage>
        <taxon>Eukaryota</taxon>
        <taxon>Metazoa</taxon>
        <taxon>Chordata</taxon>
        <taxon>Craniata</taxon>
        <taxon>Vertebrata</taxon>
        <taxon>Euteleostomi</taxon>
        <taxon>Actinopterygii</taxon>
        <taxon>Neopterygii</taxon>
        <taxon>Teleostei</taxon>
        <taxon>Neoteleostei</taxon>
        <taxon>Acanthomorphata</taxon>
        <taxon>Eupercaria</taxon>
        <taxon>Perciformes</taxon>
        <taxon>Cottioidei</taxon>
        <taxon>Gasterosteales</taxon>
        <taxon>Gasterosteidae</taxon>
        <taxon>Gasterosteus</taxon>
    </lineage>
</organism>
<evidence type="ECO:0000256" key="6">
    <source>
        <dbReference type="SAM" id="Phobius"/>
    </source>
</evidence>
<protein>
    <submittedName>
        <fullName evidence="7">Transmembrane protein 54b</fullName>
    </submittedName>
</protein>
<keyword evidence="4 6" id="KW-1133">Transmembrane helix</keyword>
<feature type="transmembrane region" description="Helical" evidence="6">
    <location>
        <begin position="163"/>
        <end position="196"/>
    </location>
</feature>
<reference evidence="7 8" key="1">
    <citation type="journal article" date="2021" name="G3 (Bethesda)">
        <title>Improved contiguity of the threespine stickleback genome using long-read sequencing.</title>
        <authorList>
            <person name="Nath S."/>
            <person name="Shaw D.E."/>
            <person name="White M.A."/>
        </authorList>
    </citation>
    <scope>NUCLEOTIDE SEQUENCE [LARGE SCALE GENOMIC DNA]</scope>
    <source>
        <strain evidence="7 8">Lake Benthic</strain>
    </source>
</reference>
<dbReference type="PANTHER" id="PTHR31258:SF5">
    <property type="entry name" value="TMEM54 PROTEIN-RELATED"/>
    <property type="match status" value="1"/>
</dbReference>
<dbReference type="GO" id="GO:0016020">
    <property type="term" value="C:membrane"/>
    <property type="evidence" value="ECO:0007669"/>
    <property type="project" value="UniProtKB-SubCell"/>
</dbReference>